<dbReference type="Proteomes" id="UP000186438">
    <property type="component" value="Unassembled WGS sequence"/>
</dbReference>
<protein>
    <recommendedName>
        <fullName evidence="5">Transmembrane protein</fullName>
    </recommendedName>
</protein>
<keyword evidence="2" id="KW-0472">Membrane</keyword>
<evidence type="ECO:0000313" key="3">
    <source>
        <dbReference type="EMBL" id="OJZ66790.1"/>
    </source>
</evidence>
<proteinExistence type="predicted"/>
<feature type="compositionally biased region" description="Low complexity" evidence="1">
    <location>
        <begin position="142"/>
        <end position="167"/>
    </location>
</feature>
<name>A0A1Q4HGX2_9MYCO</name>
<dbReference type="AlphaFoldDB" id="A0A1Q4HGX2"/>
<feature type="region of interest" description="Disordered" evidence="1">
    <location>
        <begin position="137"/>
        <end position="167"/>
    </location>
</feature>
<evidence type="ECO:0000256" key="1">
    <source>
        <dbReference type="SAM" id="MobiDB-lite"/>
    </source>
</evidence>
<accession>A0A1Q4HGX2</accession>
<evidence type="ECO:0008006" key="5">
    <source>
        <dbReference type="Google" id="ProtNLM"/>
    </source>
</evidence>
<keyword evidence="2" id="KW-0812">Transmembrane</keyword>
<sequence length="167" mass="18705">MEPTFQVRTFKHTGAVMLWLNQPCITTGSYAQCEAAIDAAQQHCMLAGWWSMGSLVWNPISLARNARARTVLRGQARQVHDYALWWATYQAGGRHIHVWTPPPTRPAHTKWWMWLPLILIPLIVALIVAIAASSEKSHHRPTTPTQNPLTTITLPTLAPKATQSASR</sequence>
<keyword evidence="4" id="KW-1185">Reference proteome</keyword>
<feature type="transmembrane region" description="Helical" evidence="2">
    <location>
        <begin position="111"/>
        <end position="132"/>
    </location>
</feature>
<reference evidence="3 4" key="1">
    <citation type="submission" date="2016-11" db="EMBL/GenBank/DDBJ databases">
        <title>Genome sequences of unsequenced Mycobacteria.</title>
        <authorList>
            <person name="Greninger A.L."/>
            <person name="Fang F."/>
            <person name="Jerome K.R."/>
        </authorList>
    </citation>
    <scope>NUCLEOTIDE SEQUENCE [LARGE SCALE GENOMIC DNA]</scope>
    <source>
        <strain evidence="3 4">M11</strain>
    </source>
</reference>
<evidence type="ECO:0000313" key="4">
    <source>
        <dbReference type="Proteomes" id="UP000186438"/>
    </source>
</evidence>
<organism evidence="3 4">
    <name type="scientific">Mycobacterium paraffinicum</name>
    <dbReference type="NCBI Taxonomy" id="53378"/>
    <lineage>
        <taxon>Bacteria</taxon>
        <taxon>Bacillati</taxon>
        <taxon>Actinomycetota</taxon>
        <taxon>Actinomycetes</taxon>
        <taxon>Mycobacteriales</taxon>
        <taxon>Mycobacteriaceae</taxon>
        <taxon>Mycobacterium</taxon>
    </lineage>
</organism>
<evidence type="ECO:0000256" key="2">
    <source>
        <dbReference type="SAM" id="Phobius"/>
    </source>
</evidence>
<dbReference type="EMBL" id="MPNT01000040">
    <property type="protein sequence ID" value="OJZ66790.1"/>
    <property type="molecule type" value="Genomic_DNA"/>
</dbReference>
<comment type="caution">
    <text evidence="3">The sequence shown here is derived from an EMBL/GenBank/DDBJ whole genome shotgun (WGS) entry which is preliminary data.</text>
</comment>
<gene>
    <name evidence="3" type="ORF">BRW65_26545</name>
</gene>
<keyword evidence="2" id="KW-1133">Transmembrane helix</keyword>